<keyword evidence="13 17" id="KW-0456">Lyase</keyword>
<feature type="domain" description="Guanylate cyclase" evidence="20">
    <location>
        <begin position="401"/>
        <end position="528"/>
    </location>
</feature>
<sequence length="582" mass="64385">MSIRVRTLILVGSVLIASTIILYQVVAHIQMASYRELESVSAERDLERVKSIILSDLDDLGFITSDYGSWDQTYDFVSGLRPDYPEENFSLLTLTDLQWNFVVIVNRTGAVEFSEGVNLSNGRRLVVPDELFTYLNPGGRLLAGQEDAEDVNGFLQVNDRMVFGSVAPILRSDDSGPKVGYLLIGRYLDRNKRADLANRMQLDMSFHWRGPNGFPEQSRPIVTQIMETSKGSMFDTDNPLKFLEYADEKMLQGRVLFADPDGRPIMLATASIPRTIYQAGKQSLNVLVMALAAAGALLIVTVLVLLDRTVLRRLAVLGRDVSRIGDAQDFGLRVASTGSDEFSRVGQSVNWMLEQLEASNRKLEEEHERAEGLLLNILPEPIAARLKTNPKSIAQSYDEVSILFADIVGFTELSAGMPAADLVDILNGLFSRFDDLALQMGLEKIKTIGDAYMVVSGLPEPDAHHADKLADMALKMMEITRTFSRERGLDLSLRVGINSGVVVAGVIGKNKFIYDLWGDAVNLASRMESSAETGAIQMTKATRDRLSYRFDVVERGEVDIKGRGLMKTYVLAGMIDLGGIEH</sequence>
<dbReference type="GO" id="GO:0005524">
    <property type="term" value="F:ATP binding"/>
    <property type="evidence" value="ECO:0007669"/>
    <property type="project" value="UniProtKB-KW"/>
</dbReference>
<dbReference type="GO" id="GO:0007168">
    <property type="term" value="P:receptor guanylyl cyclase signaling pathway"/>
    <property type="evidence" value="ECO:0007669"/>
    <property type="project" value="TreeGrafter"/>
</dbReference>
<evidence type="ECO:0000256" key="17">
    <source>
        <dbReference type="RuleBase" id="RU000405"/>
    </source>
</evidence>
<keyword evidence="6" id="KW-0479">Metal-binding</keyword>
<keyword evidence="11" id="KW-0115">cAMP biosynthesis</keyword>
<dbReference type="SMART" id="SM00304">
    <property type="entry name" value="HAMP"/>
    <property type="match status" value="1"/>
</dbReference>
<dbReference type="Gene3D" id="3.30.70.1230">
    <property type="entry name" value="Nucleotide cyclase"/>
    <property type="match status" value="1"/>
</dbReference>
<dbReference type="InterPro" id="IPR018297">
    <property type="entry name" value="A/G_cyclase_CS"/>
</dbReference>
<dbReference type="PROSITE" id="PS50885">
    <property type="entry name" value="HAMP"/>
    <property type="match status" value="1"/>
</dbReference>
<dbReference type="GO" id="GO:0001653">
    <property type="term" value="F:peptide receptor activity"/>
    <property type="evidence" value="ECO:0007669"/>
    <property type="project" value="TreeGrafter"/>
</dbReference>
<dbReference type="SMART" id="SM00044">
    <property type="entry name" value="CYCc"/>
    <property type="match status" value="1"/>
</dbReference>
<keyword evidence="23" id="KW-1185">Reference proteome</keyword>
<evidence type="ECO:0000256" key="4">
    <source>
        <dbReference type="ARBA" id="ARBA00021420"/>
    </source>
</evidence>
<evidence type="ECO:0000256" key="14">
    <source>
        <dbReference type="ARBA" id="ARBA00032597"/>
    </source>
</evidence>
<dbReference type="CDD" id="cd07302">
    <property type="entry name" value="CHD"/>
    <property type="match status" value="1"/>
</dbReference>
<dbReference type="PROSITE" id="PS00452">
    <property type="entry name" value="GUANYLATE_CYCLASE_1"/>
    <property type="match status" value="1"/>
</dbReference>
<dbReference type="PROSITE" id="PS50125">
    <property type="entry name" value="GUANYLATE_CYCLASE_2"/>
    <property type="match status" value="1"/>
</dbReference>
<dbReference type="RefSeq" id="WP_085795498.1">
    <property type="nucleotide sequence ID" value="NZ_FWFO01000001.1"/>
</dbReference>
<dbReference type="EMBL" id="FWFO01000001">
    <property type="protein sequence ID" value="SLN38769.1"/>
    <property type="molecule type" value="Genomic_DNA"/>
</dbReference>
<dbReference type="EC" id="4.6.1.1" evidence="3"/>
<dbReference type="InterPro" id="IPR007892">
    <property type="entry name" value="CHASE4"/>
</dbReference>
<name>A0A1Y5SFE7_9RHOB</name>
<comment type="similarity">
    <text evidence="17">Belongs to the adenylyl cyclase class-4/guanylyl cyclase family.</text>
</comment>
<dbReference type="GO" id="GO:0035556">
    <property type="term" value="P:intracellular signal transduction"/>
    <property type="evidence" value="ECO:0007669"/>
    <property type="project" value="InterPro"/>
</dbReference>
<dbReference type="PANTHER" id="PTHR11920">
    <property type="entry name" value="GUANYLYL CYCLASE"/>
    <property type="match status" value="1"/>
</dbReference>
<dbReference type="Proteomes" id="UP000193077">
    <property type="component" value="Unassembled WGS sequence"/>
</dbReference>
<dbReference type="Gene3D" id="6.10.340.10">
    <property type="match status" value="1"/>
</dbReference>
<evidence type="ECO:0000256" key="5">
    <source>
        <dbReference type="ARBA" id="ARBA00022692"/>
    </source>
</evidence>
<dbReference type="Pfam" id="PF00672">
    <property type="entry name" value="HAMP"/>
    <property type="match status" value="1"/>
</dbReference>
<evidence type="ECO:0000256" key="1">
    <source>
        <dbReference type="ARBA" id="ARBA00001593"/>
    </source>
</evidence>
<dbReference type="InterPro" id="IPR029787">
    <property type="entry name" value="Nucleotide_cyclase"/>
</dbReference>
<dbReference type="InterPro" id="IPR050401">
    <property type="entry name" value="Cyclic_nucleotide_synthase"/>
</dbReference>
<evidence type="ECO:0000256" key="9">
    <source>
        <dbReference type="ARBA" id="ARBA00022842"/>
    </source>
</evidence>
<keyword evidence="12 19" id="KW-0472">Membrane</keyword>
<evidence type="ECO:0000256" key="15">
    <source>
        <dbReference type="ARBA" id="ARBA00032637"/>
    </source>
</evidence>
<dbReference type="SUPFAM" id="SSF55073">
    <property type="entry name" value="Nucleotide cyclase"/>
    <property type="match status" value="1"/>
</dbReference>
<dbReference type="GO" id="GO:0004016">
    <property type="term" value="F:adenylate cyclase activity"/>
    <property type="evidence" value="ECO:0007669"/>
    <property type="project" value="UniProtKB-EC"/>
</dbReference>
<dbReference type="AlphaFoldDB" id="A0A1Y5SFE7"/>
<evidence type="ECO:0000256" key="3">
    <source>
        <dbReference type="ARBA" id="ARBA00012201"/>
    </source>
</evidence>
<evidence type="ECO:0000259" key="21">
    <source>
        <dbReference type="PROSITE" id="PS50885"/>
    </source>
</evidence>
<comment type="subunit">
    <text evidence="16">Homodimer. Can also exist as monomer.</text>
</comment>
<protein>
    <recommendedName>
        <fullName evidence="4">Adenylate cyclase</fullName>
        <ecNumber evidence="3">4.6.1.1</ecNumber>
    </recommendedName>
    <alternativeName>
        <fullName evidence="14">ATP pyrophosphate-lyase</fullName>
    </alternativeName>
    <alternativeName>
        <fullName evidence="15">Adenylyl cyclase</fullName>
    </alternativeName>
</protein>
<dbReference type="InterPro" id="IPR003660">
    <property type="entry name" value="HAMP_dom"/>
</dbReference>
<dbReference type="GO" id="GO:0004383">
    <property type="term" value="F:guanylate cyclase activity"/>
    <property type="evidence" value="ECO:0007669"/>
    <property type="project" value="TreeGrafter"/>
</dbReference>
<reference evidence="22 23" key="1">
    <citation type="submission" date="2017-03" db="EMBL/GenBank/DDBJ databases">
        <authorList>
            <person name="Afonso C.L."/>
            <person name="Miller P.J."/>
            <person name="Scott M.A."/>
            <person name="Spackman E."/>
            <person name="Goraichik I."/>
            <person name="Dimitrov K.M."/>
            <person name="Suarez D.L."/>
            <person name="Swayne D.E."/>
        </authorList>
    </citation>
    <scope>NUCLEOTIDE SEQUENCE [LARGE SCALE GENOMIC DNA]</scope>
    <source>
        <strain evidence="22 23">CECT 7639</strain>
    </source>
</reference>
<evidence type="ECO:0000259" key="20">
    <source>
        <dbReference type="PROSITE" id="PS50125"/>
    </source>
</evidence>
<evidence type="ECO:0000256" key="8">
    <source>
        <dbReference type="ARBA" id="ARBA00022840"/>
    </source>
</evidence>
<keyword evidence="9" id="KW-0460">Magnesium</keyword>
<dbReference type="Pfam" id="PF05228">
    <property type="entry name" value="CHASE4"/>
    <property type="match status" value="1"/>
</dbReference>
<feature type="transmembrane region" description="Helical" evidence="19">
    <location>
        <begin position="284"/>
        <end position="306"/>
    </location>
</feature>
<dbReference type="GO" id="GO:0005886">
    <property type="term" value="C:plasma membrane"/>
    <property type="evidence" value="ECO:0007669"/>
    <property type="project" value="TreeGrafter"/>
</dbReference>
<keyword evidence="7" id="KW-0547">Nucleotide-binding</keyword>
<keyword evidence="8" id="KW-0067">ATP-binding</keyword>
<evidence type="ECO:0000256" key="13">
    <source>
        <dbReference type="ARBA" id="ARBA00023239"/>
    </source>
</evidence>
<evidence type="ECO:0000256" key="6">
    <source>
        <dbReference type="ARBA" id="ARBA00022723"/>
    </source>
</evidence>
<evidence type="ECO:0000256" key="19">
    <source>
        <dbReference type="SAM" id="Phobius"/>
    </source>
</evidence>
<dbReference type="Pfam" id="PF00211">
    <property type="entry name" value="Guanylate_cyc"/>
    <property type="match status" value="1"/>
</dbReference>
<dbReference type="OrthoDB" id="315417at2"/>
<dbReference type="InterPro" id="IPR001054">
    <property type="entry name" value="A/G_cyclase"/>
</dbReference>
<evidence type="ECO:0000313" key="22">
    <source>
        <dbReference type="EMBL" id="SLN38769.1"/>
    </source>
</evidence>
<evidence type="ECO:0000256" key="10">
    <source>
        <dbReference type="ARBA" id="ARBA00022989"/>
    </source>
</evidence>
<dbReference type="PANTHER" id="PTHR11920:SF335">
    <property type="entry name" value="GUANYLATE CYCLASE"/>
    <property type="match status" value="1"/>
</dbReference>
<comment type="catalytic activity">
    <reaction evidence="1">
        <text>ATP = 3',5'-cyclic AMP + diphosphate</text>
        <dbReference type="Rhea" id="RHEA:15389"/>
        <dbReference type="ChEBI" id="CHEBI:30616"/>
        <dbReference type="ChEBI" id="CHEBI:33019"/>
        <dbReference type="ChEBI" id="CHEBI:58165"/>
        <dbReference type="EC" id="4.6.1.1"/>
    </reaction>
</comment>
<keyword evidence="5 19" id="KW-0812">Transmembrane</keyword>
<feature type="coiled-coil region" evidence="18">
    <location>
        <begin position="346"/>
        <end position="376"/>
    </location>
</feature>
<dbReference type="FunFam" id="3.30.70.1230:FF:000033">
    <property type="entry name" value="Adenylate cyclase"/>
    <property type="match status" value="1"/>
</dbReference>
<evidence type="ECO:0000313" key="23">
    <source>
        <dbReference type="Proteomes" id="UP000193077"/>
    </source>
</evidence>
<feature type="domain" description="HAMP" evidence="21">
    <location>
        <begin position="308"/>
        <end position="361"/>
    </location>
</feature>
<evidence type="ECO:0000256" key="16">
    <source>
        <dbReference type="ARBA" id="ARBA00064436"/>
    </source>
</evidence>
<evidence type="ECO:0000256" key="7">
    <source>
        <dbReference type="ARBA" id="ARBA00022741"/>
    </source>
</evidence>
<proteinExistence type="inferred from homology"/>
<keyword evidence="10 19" id="KW-1133">Transmembrane helix</keyword>
<evidence type="ECO:0000256" key="2">
    <source>
        <dbReference type="ARBA" id="ARBA00004370"/>
    </source>
</evidence>
<keyword evidence="18" id="KW-0175">Coiled coil</keyword>
<comment type="subcellular location">
    <subcellularLocation>
        <location evidence="2">Membrane</location>
    </subcellularLocation>
</comment>
<evidence type="ECO:0000256" key="11">
    <source>
        <dbReference type="ARBA" id="ARBA00022998"/>
    </source>
</evidence>
<dbReference type="GO" id="GO:0006171">
    <property type="term" value="P:cAMP biosynthetic process"/>
    <property type="evidence" value="ECO:0007669"/>
    <property type="project" value="UniProtKB-KW"/>
</dbReference>
<accession>A0A1Y5SFE7</accession>
<gene>
    <name evidence="22" type="primary">cya_7</name>
    <name evidence="22" type="ORF">TRL7639_01965</name>
</gene>
<evidence type="ECO:0000256" key="12">
    <source>
        <dbReference type="ARBA" id="ARBA00023136"/>
    </source>
</evidence>
<evidence type="ECO:0000256" key="18">
    <source>
        <dbReference type="SAM" id="Coils"/>
    </source>
</evidence>
<organism evidence="22 23">
    <name type="scientific">Falsiruegeria litorea R37</name>
    <dbReference type="NCBI Taxonomy" id="1200284"/>
    <lineage>
        <taxon>Bacteria</taxon>
        <taxon>Pseudomonadati</taxon>
        <taxon>Pseudomonadota</taxon>
        <taxon>Alphaproteobacteria</taxon>
        <taxon>Rhodobacterales</taxon>
        <taxon>Roseobacteraceae</taxon>
        <taxon>Falsiruegeria</taxon>
    </lineage>
</organism>
<dbReference type="GO" id="GO:0046872">
    <property type="term" value="F:metal ion binding"/>
    <property type="evidence" value="ECO:0007669"/>
    <property type="project" value="UniProtKB-KW"/>
</dbReference>